<dbReference type="Proteomes" id="UP000290174">
    <property type="component" value="Unassembled WGS sequence"/>
</dbReference>
<protein>
    <submittedName>
        <fullName evidence="1">Uncharacterized protein</fullName>
    </submittedName>
</protein>
<evidence type="ECO:0000313" key="1">
    <source>
        <dbReference type="EMBL" id="RXG95803.1"/>
    </source>
</evidence>
<reference evidence="1 2" key="1">
    <citation type="submission" date="2018-11" db="EMBL/GenBank/DDBJ databases">
        <title>Bradyrhizobium sp. nov., isolated from effective nodules of peanut in China.</title>
        <authorList>
            <person name="Li Y."/>
        </authorList>
    </citation>
    <scope>NUCLEOTIDE SEQUENCE [LARGE SCALE GENOMIC DNA]</scope>
    <source>
        <strain evidence="1 2">CCBAU 51770</strain>
    </source>
</reference>
<name>A0A4Q0QMV1_9BRAD</name>
<comment type="caution">
    <text evidence="1">The sequence shown here is derived from an EMBL/GenBank/DDBJ whole genome shotgun (WGS) entry which is preliminary data.</text>
</comment>
<evidence type="ECO:0000313" key="2">
    <source>
        <dbReference type="Proteomes" id="UP000290174"/>
    </source>
</evidence>
<proteinExistence type="predicted"/>
<organism evidence="1 2">
    <name type="scientific">Bradyrhizobium zhanjiangense</name>
    <dbReference type="NCBI Taxonomy" id="1325107"/>
    <lineage>
        <taxon>Bacteria</taxon>
        <taxon>Pseudomonadati</taxon>
        <taxon>Pseudomonadota</taxon>
        <taxon>Alphaproteobacteria</taxon>
        <taxon>Hyphomicrobiales</taxon>
        <taxon>Nitrobacteraceae</taxon>
        <taxon>Bradyrhizobium</taxon>
    </lineage>
</organism>
<sequence>MKDDQEDAFEKTLSTQLSRNIDFAKFAETKNAALLMFSFGLDHRLYQSPDRPKHPSARL</sequence>
<accession>A0A4Q0QMV1</accession>
<dbReference type="RefSeq" id="WP_128956158.1">
    <property type="nucleotide sequence ID" value="NZ_RKMK01000015.1"/>
</dbReference>
<dbReference type="EMBL" id="RKMK01000015">
    <property type="protein sequence ID" value="RXG95803.1"/>
    <property type="molecule type" value="Genomic_DNA"/>
</dbReference>
<gene>
    <name evidence="1" type="ORF">EAS61_18355</name>
</gene>
<dbReference type="AlphaFoldDB" id="A0A4Q0QMV1"/>